<reference evidence="1 2" key="1">
    <citation type="submission" date="2018-08" db="EMBL/GenBank/DDBJ databases">
        <title>A genome reference for cultivated species of the human gut microbiota.</title>
        <authorList>
            <person name="Zou Y."/>
            <person name="Xue W."/>
            <person name="Luo G."/>
        </authorList>
    </citation>
    <scope>NUCLEOTIDE SEQUENCE [LARGE SCALE GENOMIC DNA]</scope>
    <source>
        <strain evidence="1 2">AM31-10</strain>
    </source>
</reference>
<evidence type="ECO:0000313" key="2">
    <source>
        <dbReference type="Proteomes" id="UP000284361"/>
    </source>
</evidence>
<name>A0A414FHS7_9BACT</name>
<gene>
    <name evidence="1" type="ORF">DW789_15670</name>
</gene>
<dbReference type="GO" id="GO:0009295">
    <property type="term" value="C:nucleoid"/>
    <property type="evidence" value="ECO:0007669"/>
    <property type="project" value="InterPro"/>
</dbReference>
<accession>A0A414FHS7</accession>
<dbReference type="InterPro" id="IPR007358">
    <property type="entry name" value="Nucleoid_associated_NdpA"/>
</dbReference>
<proteinExistence type="predicted"/>
<dbReference type="EMBL" id="QSJG01000062">
    <property type="protein sequence ID" value="RHD46803.1"/>
    <property type="molecule type" value="Genomic_DNA"/>
</dbReference>
<dbReference type="Proteomes" id="UP000284361">
    <property type="component" value="Unassembled WGS sequence"/>
</dbReference>
<dbReference type="Pfam" id="PF04245">
    <property type="entry name" value="NA37"/>
    <property type="match status" value="1"/>
</dbReference>
<organism evidence="1 2">
    <name type="scientific">Phocaeicola plebeius</name>
    <dbReference type="NCBI Taxonomy" id="310297"/>
    <lineage>
        <taxon>Bacteria</taxon>
        <taxon>Pseudomonadati</taxon>
        <taxon>Bacteroidota</taxon>
        <taxon>Bacteroidia</taxon>
        <taxon>Bacteroidales</taxon>
        <taxon>Bacteroidaceae</taxon>
        <taxon>Phocaeicola</taxon>
    </lineage>
</organism>
<dbReference type="RefSeq" id="WP_118166292.1">
    <property type="nucleotide sequence ID" value="NZ_QSJG01000062.1"/>
</dbReference>
<protein>
    <submittedName>
        <fullName evidence="1">Nucleoid-associated protein</fullName>
    </submittedName>
</protein>
<sequence length="346" mass="39965">MRASFINARIAELVVHIVGNKIADEGVVLSKSCLTLSDDLSNLLTNFFLGSFMSDEYHHLYHDTNLNLNEVFSYVSEIFDSPNTFYLQSINLAKHLYNESVYPNIKEGEFYVALLKGATFEGDEVDVIGIFKTEKKNIFLKTFVDEDSVNIKKDEGTDTKKLDKGCLIFNKERHKGYVVAIVDNTNNGSLAKYWIDDFLHVRKIKDTYTNTENMMSLAKTFITKNLSQSAIISKSEQIDLLNKSLQYFKKNELFKIHDFEHEVIARPEIVERFRGFKGEYESSKDISIDEEFPLSHSAIKKQQRSYKRAINLDKKIQIVINGNSDRIEKGKDAKGKFYKIYYNEEE</sequence>
<comment type="caution">
    <text evidence="1">The sequence shown here is derived from an EMBL/GenBank/DDBJ whole genome shotgun (WGS) entry which is preliminary data.</text>
</comment>
<dbReference type="AlphaFoldDB" id="A0A414FHS7"/>
<evidence type="ECO:0000313" key="1">
    <source>
        <dbReference type="EMBL" id="RHD46803.1"/>
    </source>
</evidence>